<dbReference type="PANTHER" id="PTHR33747:SF1">
    <property type="entry name" value="ADENYLATE CYCLASE-ASSOCIATED CAP C-TERMINAL DOMAIN-CONTAINING PROTEIN"/>
    <property type="match status" value="1"/>
</dbReference>
<dbReference type="Gene3D" id="1.20.120.740">
    <property type="entry name" value="YgfB uncharacterised protein family UPF0149, PF03695"/>
    <property type="match status" value="1"/>
</dbReference>
<sequence length="272" mass="30741">MTIRRLGEKAGESRFFHVWERGRQTIVTTQNILSPLIAPLSEEETDELEAFLLSDAVPEESMMLDSLDGYLTAIVIGPTTLRLSDWFPGIWGPGGEAPEFATEKDAQRIMELIMRHMNGIVWSFEHDPDTFEPFIGTMSYPGDAREYLDAEMWAYGFMQGVALRRDDWKPLFDAPEGADILRPLYLLGADDLPAADRRKVRTPAQRDVLAELLPASLAEIYRYWLPYRTAVHERQVASTIQRQHPKVGRNDPCPCGSGRKFKKCCGAAATLH</sequence>
<dbReference type="AlphaFoldDB" id="A0A9D7K2Q8"/>
<protein>
    <submittedName>
        <fullName evidence="1">UPF0149 family protein</fullName>
    </submittedName>
</protein>
<dbReference type="Pfam" id="PF03695">
    <property type="entry name" value="UPF0149"/>
    <property type="match status" value="1"/>
</dbReference>
<dbReference type="Pfam" id="PF02810">
    <property type="entry name" value="SEC-C"/>
    <property type="match status" value="1"/>
</dbReference>
<dbReference type="SUPFAM" id="SSF103642">
    <property type="entry name" value="Sec-C motif"/>
    <property type="match status" value="1"/>
</dbReference>
<dbReference type="PANTHER" id="PTHR33747">
    <property type="entry name" value="UPF0225 PROTEIN SCO1677"/>
    <property type="match status" value="1"/>
</dbReference>
<proteinExistence type="predicted"/>
<name>A0A9D7K2Q8_9PROT</name>
<dbReference type="InterPro" id="IPR036255">
    <property type="entry name" value="YgfB-like_sf"/>
</dbReference>
<dbReference type="Proteomes" id="UP000886689">
    <property type="component" value="Unassembled WGS sequence"/>
</dbReference>
<reference evidence="1" key="1">
    <citation type="submission" date="2020-10" db="EMBL/GenBank/DDBJ databases">
        <title>Connecting structure to function with the recovery of over 1000 high-quality activated sludge metagenome-assembled genomes encoding full-length rRNA genes using long-read sequencing.</title>
        <authorList>
            <person name="Singleton C.M."/>
            <person name="Petriglieri F."/>
            <person name="Kristensen J.M."/>
            <person name="Kirkegaard R.H."/>
            <person name="Michaelsen T.Y."/>
            <person name="Andersen M.H."/>
            <person name="Karst S.M."/>
            <person name="Dueholm M.S."/>
            <person name="Nielsen P.H."/>
            <person name="Albertsen M."/>
        </authorList>
    </citation>
    <scope>NUCLEOTIDE SEQUENCE</scope>
    <source>
        <strain evidence="1">Hirt_18-Q3-R61-65_BATAC.395</strain>
    </source>
</reference>
<organism evidence="1 2">
    <name type="scientific">Candidatus Proximibacter danicus</name>
    <dbReference type="NCBI Taxonomy" id="2954365"/>
    <lineage>
        <taxon>Bacteria</taxon>
        <taxon>Pseudomonadati</taxon>
        <taxon>Pseudomonadota</taxon>
        <taxon>Betaproteobacteria</taxon>
        <taxon>Candidatus Proximibacter</taxon>
    </lineage>
</organism>
<dbReference type="SUPFAM" id="SSF101327">
    <property type="entry name" value="YgfB-like"/>
    <property type="match status" value="1"/>
</dbReference>
<dbReference type="NCBIfam" id="TIGR02292">
    <property type="entry name" value="ygfB_yecA"/>
    <property type="match status" value="1"/>
</dbReference>
<dbReference type="Gene3D" id="3.10.450.50">
    <property type="match status" value="1"/>
</dbReference>
<dbReference type="InterPro" id="IPR011978">
    <property type="entry name" value="YgfB-like"/>
</dbReference>
<comment type="caution">
    <text evidence="1">The sequence shown here is derived from an EMBL/GenBank/DDBJ whole genome shotgun (WGS) entry which is preliminary data.</text>
</comment>
<gene>
    <name evidence="1" type="ORF">IPL58_16270</name>
</gene>
<dbReference type="EMBL" id="JADJUC010000031">
    <property type="protein sequence ID" value="MBK8525440.1"/>
    <property type="molecule type" value="Genomic_DNA"/>
</dbReference>
<evidence type="ECO:0000313" key="2">
    <source>
        <dbReference type="Proteomes" id="UP000886689"/>
    </source>
</evidence>
<evidence type="ECO:0000313" key="1">
    <source>
        <dbReference type="EMBL" id="MBK8525440.1"/>
    </source>
</evidence>
<dbReference type="InterPro" id="IPR004027">
    <property type="entry name" value="SEC_C_motif"/>
</dbReference>
<accession>A0A9D7K2Q8</accession>